<sequence>MILSVPSSSGFGTHPNATSAEKARDASPGILSILEDHNVKDAVVEWYEGTVEKLAGPALMRVARETNPTYYVRRPFTAVLGMPIATKEEKDDTDVQGSVSFFSHENKTSTGKASTRVLAVSNNHVLRQDTTVDYQFQGALGEIRALIAANDAETTRLATEIDCLEAKPKSTDPDQAEEDEEALAIVKNELDKLKKNNITLQRSQYSMDRYFVDWAPKISVEVDDRAYTRDIGTFELDSLKFKDHFQGNVVDLVVLINADSSFPSNRMLRIQGVVTPELLASPDCYDENGYPIFIVGKDGNTTNLTLGRYSGLDAYLCDKSGKESIEVANYNYDKKSGNFSAKGDSGALIWTGDGRMLAILHSGMPRGLNSHVTFATPAWWVLEQLRVHYPYADFNRATF</sequence>
<organism evidence="3 4">
    <name type="scientific">Clathrus columnatus</name>
    <dbReference type="NCBI Taxonomy" id="1419009"/>
    <lineage>
        <taxon>Eukaryota</taxon>
        <taxon>Fungi</taxon>
        <taxon>Dikarya</taxon>
        <taxon>Basidiomycota</taxon>
        <taxon>Agaricomycotina</taxon>
        <taxon>Agaricomycetes</taxon>
        <taxon>Phallomycetidae</taxon>
        <taxon>Phallales</taxon>
        <taxon>Clathraceae</taxon>
        <taxon>Clathrus</taxon>
    </lineage>
</organism>
<accession>A0AAV5A4H4</accession>
<evidence type="ECO:0000313" key="3">
    <source>
        <dbReference type="EMBL" id="GJJ09180.1"/>
    </source>
</evidence>
<keyword evidence="1" id="KW-0175">Coiled coil</keyword>
<evidence type="ECO:0000313" key="4">
    <source>
        <dbReference type="Proteomes" id="UP001050691"/>
    </source>
</evidence>
<gene>
    <name evidence="3" type="ORF">Clacol_003402</name>
</gene>
<protein>
    <submittedName>
        <fullName evidence="3">Uncharacterized protein</fullName>
    </submittedName>
</protein>
<reference evidence="3" key="1">
    <citation type="submission" date="2021-10" db="EMBL/GenBank/DDBJ databases">
        <title>De novo Genome Assembly of Clathrus columnatus (Basidiomycota, Fungi) Using Illumina and Nanopore Sequence Data.</title>
        <authorList>
            <person name="Ogiso-Tanaka E."/>
            <person name="Itagaki H."/>
            <person name="Hosoya T."/>
            <person name="Hosaka K."/>
        </authorList>
    </citation>
    <scope>NUCLEOTIDE SEQUENCE</scope>
    <source>
        <strain evidence="3">MO-923</strain>
    </source>
</reference>
<keyword evidence="4" id="KW-1185">Reference proteome</keyword>
<dbReference type="AlphaFoldDB" id="A0AAV5A4H4"/>
<proteinExistence type="predicted"/>
<dbReference type="Proteomes" id="UP001050691">
    <property type="component" value="Unassembled WGS sequence"/>
</dbReference>
<feature type="region of interest" description="Disordered" evidence="2">
    <location>
        <begin position="1"/>
        <end position="25"/>
    </location>
</feature>
<dbReference type="EMBL" id="BPWL01000004">
    <property type="protein sequence ID" value="GJJ09180.1"/>
    <property type="molecule type" value="Genomic_DNA"/>
</dbReference>
<comment type="caution">
    <text evidence="3">The sequence shown here is derived from an EMBL/GenBank/DDBJ whole genome shotgun (WGS) entry which is preliminary data.</text>
</comment>
<feature type="compositionally biased region" description="Polar residues" evidence="2">
    <location>
        <begin position="1"/>
        <end position="19"/>
    </location>
</feature>
<name>A0AAV5A4H4_9AGAM</name>
<feature type="coiled-coil region" evidence="1">
    <location>
        <begin position="176"/>
        <end position="203"/>
    </location>
</feature>
<evidence type="ECO:0000256" key="2">
    <source>
        <dbReference type="SAM" id="MobiDB-lite"/>
    </source>
</evidence>
<evidence type="ECO:0000256" key="1">
    <source>
        <dbReference type="SAM" id="Coils"/>
    </source>
</evidence>